<dbReference type="Proteomes" id="UP000430202">
    <property type="component" value="Unassembled WGS sequence"/>
</dbReference>
<dbReference type="Pfam" id="PF13739">
    <property type="entry name" value="PdaC"/>
    <property type="match status" value="1"/>
</dbReference>
<dbReference type="Gene3D" id="3.90.640.20">
    <property type="entry name" value="Heat-shock cognate protein, ATPase"/>
    <property type="match status" value="1"/>
</dbReference>
<proteinExistence type="predicted"/>
<sequence>MKSKLTFLFLTVLLIGCNNKNSLSFEPLSVQTEACENCTSVQIDIPKATGKTKLSATINSALEGEIIALLNFDEESNAKNLEEAKDAFLNDHEVLSNKFLEESIPWEASVEGSISFENDELITIKLASYIFTGGAHGYGTNRFLNFDKLKGIELYQENLFNNLKDFTLFAESQFRQQENIPANHSINSTGFMFENELFYLPSNIGYNENGLLLFYEPYEIASFADGPITLTIPYKEANPFLKYPKKP</sequence>
<dbReference type="Pfam" id="PF11738">
    <property type="entry name" value="DUF3298"/>
    <property type="match status" value="1"/>
</dbReference>
<accession>A0A653Q965</accession>
<evidence type="ECO:0000259" key="2">
    <source>
        <dbReference type="Pfam" id="PF13739"/>
    </source>
</evidence>
<dbReference type="EMBL" id="CABWLR010000002">
    <property type="protein sequence ID" value="VXB38629.1"/>
    <property type="molecule type" value="Genomic_DNA"/>
</dbReference>
<evidence type="ECO:0000259" key="1">
    <source>
        <dbReference type="Pfam" id="PF11738"/>
    </source>
</evidence>
<dbReference type="Gene3D" id="3.30.565.40">
    <property type="entry name" value="Fervidobacterium nodosum Rt17-B1 like"/>
    <property type="match status" value="1"/>
</dbReference>
<feature type="domain" description="Deacetylase PdaC" evidence="2">
    <location>
        <begin position="36"/>
        <end position="137"/>
    </location>
</feature>
<dbReference type="InterPro" id="IPR021729">
    <property type="entry name" value="DUF3298"/>
</dbReference>
<reference evidence="3 4" key="1">
    <citation type="submission" date="2019-10" db="EMBL/GenBank/DDBJ databases">
        <authorList>
            <person name="Karimi E."/>
        </authorList>
    </citation>
    <scope>NUCLEOTIDE SEQUENCE [LARGE SCALE GENOMIC DNA]</scope>
    <source>
        <strain evidence="3">Maribacter sp. 151</strain>
    </source>
</reference>
<dbReference type="AlphaFoldDB" id="A0A653Q965"/>
<evidence type="ECO:0000313" key="4">
    <source>
        <dbReference type="Proteomes" id="UP000430202"/>
    </source>
</evidence>
<dbReference type="RefSeq" id="WP_159302394.1">
    <property type="nucleotide sequence ID" value="NZ_LR733271.1"/>
</dbReference>
<feature type="domain" description="DUF3298" evidence="1">
    <location>
        <begin position="161"/>
        <end position="235"/>
    </location>
</feature>
<evidence type="ECO:0008006" key="5">
    <source>
        <dbReference type="Google" id="ProtNLM"/>
    </source>
</evidence>
<keyword evidence="4" id="KW-1185">Reference proteome</keyword>
<evidence type="ECO:0000313" key="3">
    <source>
        <dbReference type="EMBL" id="VXB38629.1"/>
    </source>
</evidence>
<dbReference type="InterPro" id="IPR025303">
    <property type="entry name" value="PdaC"/>
</dbReference>
<dbReference type="PROSITE" id="PS51257">
    <property type="entry name" value="PROKAR_LIPOPROTEIN"/>
    <property type="match status" value="1"/>
</dbReference>
<protein>
    <recommendedName>
        <fullName evidence="5">DUF3298/DUF4163 domain-containing protein</fullName>
    </recommendedName>
</protein>
<dbReference type="InterPro" id="IPR037126">
    <property type="entry name" value="PdaC/RsiV-like_sf"/>
</dbReference>
<gene>
    <name evidence="3" type="ORF">MARI151_20465</name>
</gene>
<name>A0A653Q965_9FLAO</name>
<organism evidence="3 4">
    <name type="scientific">Maribacter litoralis</name>
    <dbReference type="NCBI Taxonomy" id="2059726"/>
    <lineage>
        <taxon>Bacteria</taxon>
        <taxon>Pseudomonadati</taxon>
        <taxon>Bacteroidota</taxon>
        <taxon>Flavobacteriia</taxon>
        <taxon>Flavobacteriales</taxon>
        <taxon>Flavobacteriaceae</taxon>
        <taxon>Maribacter</taxon>
    </lineage>
</organism>